<gene>
    <name evidence="1" type="ORF">GOB93_03355</name>
</gene>
<protein>
    <submittedName>
        <fullName evidence="1">Uncharacterized protein</fullName>
    </submittedName>
</protein>
<organism evidence="1 2">
    <name type="scientific">Acetobacter musti</name>
    <dbReference type="NCBI Taxonomy" id="864732"/>
    <lineage>
        <taxon>Bacteria</taxon>
        <taxon>Pseudomonadati</taxon>
        <taxon>Pseudomonadota</taxon>
        <taxon>Alphaproteobacteria</taxon>
        <taxon>Acetobacterales</taxon>
        <taxon>Acetobacteraceae</taxon>
        <taxon>Acetobacter</taxon>
    </lineage>
</organism>
<dbReference type="Proteomes" id="UP000635278">
    <property type="component" value="Unassembled WGS sequence"/>
</dbReference>
<comment type="caution">
    <text evidence="1">The sequence shown here is derived from an EMBL/GenBank/DDBJ whole genome shotgun (WGS) entry which is preliminary data.</text>
</comment>
<evidence type="ECO:0000313" key="1">
    <source>
        <dbReference type="EMBL" id="NHN83677.1"/>
    </source>
</evidence>
<name>A0ABX0JNP7_9PROT</name>
<proteinExistence type="predicted"/>
<dbReference type="EMBL" id="WOTB01000003">
    <property type="protein sequence ID" value="NHN83677.1"/>
    <property type="molecule type" value="Genomic_DNA"/>
</dbReference>
<reference evidence="1 2" key="1">
    <citation type="journal article" date="2020" name="Int. J. Syst. Evol. Microbiol.">
        <title>Novel acetic acid bacteria from cider fermentations: Acetobacter conturbans sp. nov. and Acetobacter fallax sp. nov.</title>
        <authorList>
            <person name="Sombolestani A.S."/>
            <person name="Cleenwerck I."/>
            <person name="Cnockaert M."/>
            <person name="Borremans W."/>
            <person name="Wieme A.D."/>
            <person name="De Vuyst L."/>
            <person name="Vandamme P."/>
        </authorList>
    </citation>
    <scope>NUCLEOTIDE SEQUENCE [LARGE SCALE GENOMIC DNA]</scope>
    <source>
        <strain evidence="1 2">LMG 30640</strain>
    </source>
</reference>
<dbReference type="RefSeq" id="WP_173582116.1">
    <property type="nucleotide sequence ID" value="NZ_WOTB01000003.1"/>
</dbReference>
<sequence>MSSDVVYAVYLTEAADGHPVGYVVNNVMWTGSGTMTIPSGQACVSDPSRQYPIGSVYEAPSS</sequence>
<keyword evidence="2" id="KW-1185">Reference proteome</keyword>
<evidence type="ECO:0000313" key="2">
    <source>
        <dbReference type="Proteomes" id="UP000635278"/>
    </source>
</evidence>
<accession>A0ABX0JNP7</accession>